<gene>
    <name evidence="3" type="ordered locus">Noc_0669</name>
</gene>
<dbReference type="AlphaFoldDB" id="Q3JDA8"/>
<organism evidence="3 4">
    <name type="scientific">Nitrosococcus oceani (strain ATCC 19707 / BCRC 17464 / JCM 30415 / NCIMB 11848 / C-107)</name>
    <dbReference type="NCBI Taxonomy" id="323261"/>
    <lineage>
        <taxon>Bacteria</taxon>
        <taxon>Pseudomonadati</taxon>
        <taxon>Pseudomonadota</taxon>
        <taxon>Gammaproteobacteria</taxon>
        <taxon>Chromatiales</taxon>
        <taxon>Chromatiaceae</taxon>
        <taxon>Nitrosococcus</taxon>
    </lineage>
</organism>
<sequence length="465" mass="50292">MVSDVDDVVSSKPKQPQKPHSEPPPKQTAGGSQQPKQTSTKPTSQTYQAPAQPSGGSSAGKWFVGIAVVIGLIWLANQSDNNRPSKSGYSPGSSSTSTAPTSQPVIAQPQAPSRPSESKPSVGRNNVLSTAQIRYCLAEKIRLDAAEVVLNNYSDSDVDRFNGYVNDYNSRCGEFRYRQGALESARRDVDPYRSQLQAEGRNRFVRSPATTANAPASTQASKPSRPTPDATVLAIQRRLNELGYNAGTPDGLFGNKTRSAIQAFQRDNAVATDGVASRSLLSQLNASTPRASGQFDGLNSLSGKAELKGGSAPNVVRRPEPSRDRENFATCISGEYPSLCKHSLLTREEAVQVEAAEKRANFGTCISGEYPSLCKHSWLTREEAAQVNIAEKRANYRTCITGEYPSLCKHSLLTGEEAIQVQVAERRANFRTCISGDYPSLCKHSLLTPDEALKVAEAERRAKGR</sequence>
<name>Q3JDA8_NITOC</name>
<keyword evidence="4" id="KW-1185">Reference proteome</keyword>
<dbReference type="InterPro" id="IPR036365">
    <property type="entry name" value="PGBD-like_sf"/>
</dbReference>
<feature type="compositionally biased region" description="Low complexity" evidence="1">
    <location>
        <begin position="84"/>
        <end position="102"/>
    </location>
</feature>
<dbReference type="SUPFAM" id="SSF47090">
    <property type="entry name" value="PGBD-like"/>
    <property type="match status" value="1"/>
</dbReference>
<dbReference type="Proteomes" id="UP000006838">
    <property type="component" value="Chromosome"/>
</dbReference>
<dbReference type="eggNOG" id="COG3409">
    <property type="taxonomic scope" value="Bacteria"/>
</dbReference>
<dbReference type="Pfam" id="PF01471">
    <property type="entry name" value="PG_binding_1"/>
    <property type="match status" value="1"/>
</dbReference>
<evidence type="ECO:0000313" key="4">
    <source>
        <dbReference type="Proteomes" id="UP000006838"/>
    </source>
</evidence>
<protein>
    <submittedName>
        <fullName evidence="3">Peptidoglycan-binding domain 1</fullName>
    </submittedName>
</protein>
<feature type="compositionally biased region" description="Low complexity" evidence="1">
    <location>
        <begin position="207"/>
        <end position="221"/>
    </location>
</feature>
<dbReference type="Gene3D" id="1.10.101.10">
    <property type="entry name" value="PGBD-like superfamily/PGBD"/>
    <property type="match status" value="1"/>
</dbReference>
<dbReference type="EMBL" id="CP000127">
    <property type="protein sequence ID" value="ABA57188.1"/>
    <property type="molecule type" value="Genomic_DNA"/>
</dbReference>
<dbReference type="STRING" id="323261.Noc_0669"/>
<feature type="compositionally biased region" description="Polar residues" evidence="1">
    <location>
        <begin position="29"/>
        <end position="56"/>
    </location>
</feature>
<evidence type="ECO:0000313" key="3">
    <source>
        <dbReference type="EMBL" id="ABA57188.1"/>
    </source>
</evidence>
<reference evidence="4" key="1">
    <citation type="journal article" date="2006" name="Appl. Environ. Microbiol.">
        <title>Complete genome sequence of the marine, chemolithoautotrophic, ammonia-oxidizing bacterium Nitrosococcus oceani ATCC 19707.</title>
        <authorList>
            <person name="Klotz M.G."/>
            <person name="Arp D.J."/>
            <person name="Chain P.S.G."/>
            <person name="El-Sheikh A.F."/>
            <person name="Hauser L.J."/>
            <person name="Hommes N.G."/>
            <person name="Larimer F.W."/>
            <person name="Malfatti S.A."/>
            <person name="Norton J.M."/>
            <person name="Poret-Peterson A.T."/>
            <person name="Vergez L.M."/>
            <person name="Ward B.B."/>
        </authorList>
    </citation>
    <scope>NUCLEOTIDE SEQUENCE [LARGE SCALE GENOMIC DNA]</scope>
    <source>
        <strain evidence="4">ATCC 19707 / BCRC 17464 / NCIMB 11848 / C-107</strain>
    </source>
</reference>
<dbReference type="InterPro" id="IPR036366">
    <property type="entry name" value="PGBDSf"/>
</dbReference>
<dbReference type="KEGG" id="noc:Noc_0669"/>
<accession>Q3JDA8</accession>
<dbReference type="HOGENOM" id="CLU_587710_0_0_6"/>
<evidence type="ECO:0000259" key="2">
    <source>
        <dbReference type="Pfam" id="PF01471"/>
    </source>
</evidence>
<feature type="region of interest" description="Disordered" evidence="1">
    <location>
        <begin position="199"/>
        <end position="228"/>
    </location>
</feature>
<feature type="region of interest" description="Disordered" evidence="1">
    <location>
        <begin position="1"/>
        <end position="58"/>
    </location>
</feature>
<dbReference type="InterPro" id="IPR002477">
    <property type="entry name" value="Peptidoglycan-bd-like"/>
</dbReference>
<evidence type="ECO:0000256" key="1">
    <source>
        <dbReference type="SAM" id="MobiDB-lite"/>
    </source>
</evidence>
<feature type="region of interest" description="Disordered" evidence="1">
    <location>
        <begin position="80"/>
        <end position="125"/>
    </location>
</feature>
<proteinExistence type="predicted"/>
<dbReference type="InParanoid" id="Q3JDA8"/>
<feature type="compositionally biased region" description="Polar residues" evidence="1">
    <location>
        <begin position="110"/>
        <end position="125"/>
    </location>
</feature>
<feature type="domain" description="Peptidoglycan binding-like" evidence="2">
    <location>
        <begin position="231"/>
        <end position="284"/>
    </location>
</feature>